<name>A0A9P6C2Q8_9AGAR</name>
<organism evidence="2 3">
    <name type="scientific">Macrolepiota fuliginosa MF-IS2</name>
    <dbReference type="NCBI Taxonomy" id="1400762"/>
    <lineage>
        <taxon>Eukaryota</taxon>
        <taxon>Fungi</taxon>
        <taxon>Dikarya</taxon>
        <taxon>Basidiomycota</taxon>
        <taxon>Agaricomycotina</taxon>
        <taxon>Agaricomycetes</taxon>
        <taxon>Agaricomycetidae</taxon>
        <taxon>Agaricales</taxon>
        <taxon>Agaricineae</taxon>
        <taxon>Agaricaceae</taxon>
        <taxon>Macrolepiota</taxon>
    </lineage>
</organism>
<protein>
    <submittedName>
        <fullName evidence="2">Uncharacterized protein</fullName>
    </submittedName>
</protein>
<reference evidence="2" key="1">
    <citation type="submission" date="2020-11" db="EMBL/GenBank/DDBJ databases">
        <authorList>
            <consortium name="DOE Joint Genome Institute"/>
            <person name="Ahrendt S."/>
            <person name="Riley R."/>
            <person name="Andreopoulos W."/>
            <person name="Labutti K."/>
            <person name="Pangilinan J."/>
            <person name="Ruiz-Duenas F.J."/>
            <person name="Barrasa J.M."/>
            <person name="Sanchez-Garcia M."/>
            <person name="Camarero S."/>
            <person name="Miyauchi S."/>
            <person name="Serrano A."/>
            <person name="Linde D."/>
            <person name="Babiker R."/>
            <person name="Drula E."/>
            <person name="Ayuso-Fernandez I."/>
            <person name="Pacheco R."/>
            <person name="Padilla G."/>
            <person name="Ferreira P."/>
            <person name="Barriuso J."/>
            <person name="Kellner H."/>
            <person name="Castanera R."/>
            <person name="Alfaro M."/>
            <person name="Ramirez L."/>
            <person name="Pisabarro A.G."/>
            <person name="Kuo A."/>
            <person name="Tritt A."/>
            <person name="Lipzen A."/>
            <person name="He G."/>
            <person name="Yan M."/>
            <person name="Ng V."/>
            <person name="Cullen D."/>
            <person name="Martin F."/>
            <person name="Rosso M.-N."/>
            <person name="Henrissat B."/>
            <person name="Hibbett D."/>
            <person name="Martinez A.T."/>
            <person name="Grigoriev I.V."/>
        </authorList>
    </citation>
    <scope>NUCLEOTIDE SEQUENCE</scope>
    <source>
        <strain evidence="2">MF-IS2</strain>
    </source>
</reference>
<dbReference type="EMBL" id="MU151137">
    <property type="protein sequence ID" value="KAF9449212.1"/>
    <property type="molecule type" value="Genomic_DNA"/>
</dbReference>
<feature type="region of interest" description="Disordered" evidence="1">
    <location>
        <begin position="56"/>
        <end position="86"/>
    </location>
</feature>
<dbReference type="Proteomes" id="UP000807342">
    <property type="component" value="Unassembled WGS sequence"/>
</dbReference>
<proteinExistence type="predicted"/>
<evidence type="ECO:0000256" key="1">
    <source>
        <dbReference type="SAM" id="MobiDB-lite"/>
    </source>
</evidence>
<sequence length="86" mass="9300">MGSRLSQSNSFVTAAVLRAVASWPPPHPKNHETPSTHNSKAQRCFIHLISSPTLPRGAEATASAGACWATGIPNSRQKSNRRPKKR</sequence>
<keyword evidence="3" id="KW-1185">Reference proteome</keyword>
<evidence type="ECO:0000313" key="3">
    <source>
        <dbReference type="Proteomes" id="UP000807342"/>
    </source>
</evidence>
<evidence type="ECO:0000313" key="2">
    <source>
        <dbReference type="EMBL" id="KAF9449212.1"/>
    </source>
</evidence>
<gene>
    <name evidence="2" type="ORF">P691DRAFT_812823</name>
</gene>
<dbReference type="AlphaFoldDB" id="A0A9P6C2Q8"/>
<accession>A0A9P6C2Q8</accession>
<comment type="caution">
    <text evidence="2">The sequence shown here is derived from an EMBL/GenBank/DDBJ whole genome shotgun (WGS) entry which is preliminary data.</text>
</comment>